<evidence type="ECO:0000256" key="11">
    <source>
        <dbReference type="SAM" id="Phobius"/>
    </source>
</evidence>
<dbReference type="InterPro" id="IPR003660">
    <property type="entry name" value="HAMP_dom"/>
</dbReference>
<dbReference type="Pfam" id="PF00672">
    <property type="entry name" value="HAMP"/>
    <property type="match status" value="1"/>
</dbReference>
<evidence type="ECO:0000256" key="10">
    <source>
        <dbReference type="ARBA" id="ARBA00023136"/>
    </source>
</evidence>
<name>A0A1Q2CTC5_9ACTN</name>
<dbReference type="Gene3D" id="3.30.565.10">
    <property type="entry name" value="Histidine kinase-like ATPase, C-terminal domain"/>
    <property type="match status" value="1"/>
</dbReference>
<dbReference type="EC" id="2.7.13.3" evidence="3"/>
<evidence type="ECO:0000256" key="3">
    <source>
        <dbReference type="ARBA" id="ARBA00012438"/>
    </source>
</evidence>
<evidence type="ECO:0000256" key="9">
    <source>
        <dbReference type="ARBA" id="ARBA00023012"/>
    </source>
</evidence>
<keyword evidence="8 11" id="KW-1133">Transmembrane helix</keyword>
<dbReference type="PANTHER" id="PTHR45436">
    <property type="entry name" value="SENSOR HISTIDINE KINASE YKOH"/>
    <property type="match status" value="1"/>
</dbReference>
<evidence type="ECO:0000256" key="7">
    <source>
        <dbReference type="ARBA" id="ARBA00022777"/>
    </source>
</evidence>
<keyword evidence="15" id="KW-1185">Reference proteome</keyword>
<protein>
    <recommendedName>
        <fullName evidence="3">histidine kinase</fullName>
        <ecNumber evidence="3">2.7.13.3</ecNumber>
    </recommendedName>
</protein>
<sequence>MTPEADGAKAGLRTRIMLPMILLAALTLIASGTIVAAVQNREIGRAMDDQLMRSAGELRKLADNGLDPATGEPFAGPKELLSTFLSRAMVSQTEGMLAFVGDRVSLVARDVDLRPEHDLELVAALRPLALGNEVVVTSISTAEREYRALVAPVVYPTQQGAFVRVVDVAGEYRQLRTTMLIYAGVALAMIGLAAAVAWPLIGRLLRPINELRVAADSIDEGDLTSRVPVRGADELASLTATINGMLDRVQRSVEGQQRLLDDVGHELRTPITVVRGHLELVDPSDPADVTQTRDLAIDELDRMGGLVNDLLVLAKAGQPDFVTPRWADLATLTDQTFEKARTLGQRQWGLDSVAATEAWIDPTRMTQAWLQLAANAVKYSAESTVIRLGSRVHRGEAHLWVADEGIGIPADQIERVRERFGRGSEATQQHGVGLGLSIVESILAAHSGRLDIESRHGEGSTFTLVVPIAPTPEPATKEPET</sequence>
<dbReference type="GO" id="GO:0000155">
    <property type="term" value="F:phosphorelay sensor kinase activity"/>
    <property type="evidence" value="ECO:0007669"/>
    <property type="project" value="InterPro"/>
</dbReference>
<reference evidence="15" key="1">
    <citation type="submission" date="2017-02" db="EMBL/GenBank/DDBJ databases">
        <title>Tessaracoccus aquaemaris sp. nov., isolated from the intestine of a Korean rockfish, Sebastes schlegelii, in a marine aquaculture pond.</title>
        <authorList>
            <person name="Tak E.J."/>
            <person name="Bae J.-W."/>
        </authorList>
    </citation>
    <scope>NUCLEOTIDE SEQUENCE [LARGE SCALE GENOMIC DNA]</scope>
    <source>
        <strain evidence="15">NSG39</strain>
    </source>
</reference>
<feature type="domain" description="HAMP" evidence="13">
    <location>
        <begin position="202"/>
        <end position="254"/>
    </location>
</feature>
<dbReference type="GO" id="GO:0005886">
    <property type="term" value="C:plasma membrane"/>
    <property type="evidence" value="ECO:0007669"/>
    <property type="project" value="UniProtKB-SubCell"/>
</dbReference>
<dbReference type="InterPro" id="IPR003594">
    <property type="entry name" value="HATPase_dom"/>
</dbReference>
<evidence type="ECO:0000259" key="13">
    <source>
        <dbReference type="PROSITE" id="PS50885"/>
    </source>
</evidence>
<evidence type="ECO:0000256" key="5">
    <source>
        <dbReference type="ARBA" id="ARBA00022679"/>
    </source>
</evidence>
<dbReference type="InterPro" id="IPR036097">
    <property type="entry name" value="HisK_dim/P_sf"/>
</dbReference>
<keyword evidence="4" id="KW-0597">Phosphoprotein</keyword>
<dbReference type="Gene3D" id="6.10.340.10">
    <property type="match status" value="1"/>
</dbReference>
<proteinExistence type="predicted"/>
<comment type="subcellular location">
    <subcellularLocation>
        <location evidence="2">Cell membrane</location>
    </subcellularLocation>
</comment>
<dbReference type="Proteomes" id="UP000188145">
    <property type="component" value="Chromosome"/>
</dbReference>
<keyword evidence="9" id="KW-0902">Two-component regulatory system</keyword>
<dbReference type="PROSITE" id="PS50109">
    <property type="entry name" value="HIS_KIN"/>
    <property type="match status" value="1"/>
</dbReference>
<dbReference type="PRINTS" id="PR00344">
    <property type="entry name" value="BCTRLSENSOR"/>
</dbReference>
<dbReference type="SUPFAM" id="SSF55874">
    <property type="entry name" value="ATPase domain of HSP90 chaperone/DNA topoisomerase II/histidine kinase"/>
    <property type="match status" value="1"/>
</dbReference>
<dbReference type="AlphaFoldDB" id="A0A1Q2CTC5"/>
<dbReference type="EMBL" id="CP019606">
    <property type="protein sequence ID" value="AQP49363.1"/>
    <property type="molecule type" value="Genomic_DNA"/>
</dbReference>
<dbReference type="InterPro" id="IPR050428">
    <property type="entry name" value="TCS_sensor_his_kinase"/>
</dbReference>
<gene>
    <name evidence="14" type="ORF">BW730_12895</name>
</gene>
<evidence type="ECO:0000313" key="14">
    <source>
        <dbReference type="EMBL" id="AQP49363.1"/>
    </source>
</evidence>
<evidence type="ECO:0000259" key="12">
    <source>
        <dbReference type="PROSITE" id="PS50109"/>
    </source>
</evidence>
<dbReference type="CDD" id="cd00082">
    <property type="entry name" value="HisKA"/>
    <property type="match status" value="1"/>
</dbReference>
<keyword evidence="5" id="KW-0808">Transferase</keyword>
<dbReference type="STRING" id="1332264.BW730_12895"/>
<dbReference type="KEGG" id="tes:BW730_12895"/>
<dbReference type="SUPFAM" id="SSF47384">
    <property type="entry name" value="Homodimeric domain of signal transducing histidine kinase"/>
    <property type="match status" value="1"/>
</dbReference>
<dbReference type="PROSITE" id="PS50885">
    <property type="entry name" value="HAMP"/>
    <property type="match status" value="1"/>
</dbReference>
<comment type="catalytic activity">
    <reaction evidence="1">
        <text>ATP + protein L-histidine = ADP + protein N-phospho-L-histidine.</text>
        <dbReference type="EC" id="2.7.13.3"/>
    </reaction>
</comment>
<dbReference type="PANTHER" id="PTHR45436:SF5">
    <property type="entry name" value="SENSOR HISTIDINE KINASE TRCS"/>
    <property type="match status" value="1"/>
</dbReference>
<dbReference type="Pfam" id="PF00512">
    <property type="entry name" value="HisKA"/>
    <property type="match status" value="1"/>
</dbReference>
<organism evidence="14 15">
    <name type="scientific">Tessaracoccus aquimaris</name>
    <dbReference type="NCBI Taxonomy" id="1332264"/>
    <lineage>
        <taxon>Bacteria</taxon>
        <taxon>Bacillati</taxon>
        <taxon>Actinomycetota</taxon>
        <taxon>Actinomycetes</taxon>
        <taxon>Propionibacteriales</taxon>
        <taxon>Propionibacteriaceae</taxon>
        <taxon>Tessaracoccus</taxon>
    </lineage>
</organism>
<evidence type="ECO:0000256" key="1">
    <source>
        <dbReference type="ARBA" id="ARBA00000085"/>
    </source>
</evidence>
<evidence type="ECO:0000256" key="2">
    <source>
        <dbReference type="ARBA" id="ARBA00004236"/>
    </source>
</evidence>
<evidence type="ECO:0000256" key="8">
    <source>
        <dbReference type="ARBA" id="ARBA00022989"/>
    </source>
</evidence>
<dbReference type="SUPFAM" id="SSF158472">
    <property type="entry name" value="HAMP domain-like"/>
    <property type="match status" value="1"/>
</dbReference>
<accession>A0A1Q2CTC5</accession>
<feature type="domain" description="Histidine kinase" evidence="12">
    <location>
        <begin position="262"/>
        <end position="470"/>
    </location>
</feature>
<evidence type="ECO:0000256" key="6">
    <source>
        <dbReference type="ARBA" id="ARBA00022692"/>
    </source>
</evidence>
<dbReference type="CDD" id="cd00075">
    <property type="entry name" value="HATPase"/>
    <property type="match status" value="1"/>
</dbReference>
<keyword evidence="6 11" id="KW-0812">Transmembrane</keyword>
<dbReference type="Gene3D" id="1.10.287.130">
    <property type="match status" value="1"/>
</dbReference>
<dbReference type="InterPro" id="IPR004358">
    <property type="entry name" value="Sig_transdc_His_kin-like_C"/>
</dbReference>
<keyword evidence="10 11" id="KW-0472">Membrane</keyword>
<feature type="transmembrane region" description="Helical" evidence="11">
    <location>
        <begin position="16"/>
        <end position="38"/>
    </location>
</feature>
<evidence type="ECO:0000256" key="4">
    <source>
        <dbReference type="ARBA" id="ARBA00022553"/>
    </source>
</evidence>
<dbReference type="SMART" id="SM00304">
    <property type="entry name" value="HAMP"/>
    <property type="match status" value="1"/>
</dbReference>
<dbReference type="InterPro" id="IPR036890">
    <property type="entry name" value="HATPase_C_sf"/>
</dbReference>
<keyword evidence="7" id="KW-0418">Kinase</keyword>
<dbReference type="InterPro" id="IPR003661">
    <property type="entry name" value="HisK_dim/P_dom"/>
</dbReference>
<feature type="transmembrane region" description="Helical" evidence="11">
    <location>
        <begin position="180"/>
        <end position="201"/>
    </location>
</feature>
<dbReference type="SMART" id="SM00388">
    <property type="entry name" value="HisKA"/>
    <property type="match status" value="1"/>
</dbReference>
<dbReference type="InterPro" id="IPR005467">
    <property type="entry name" value="His_kinase_dom"/>
</dbReference>
<dbReference type="Pfam" id="PF02518">
    <property type="entry name" value="HATPase_c"/>
    <property type="match status" value="1"/>
</dbReference>
<dbReference type="RefSeq" id="WP_077686596.1">
    <property type="nucleotide sequence ID" value="NZ_CP019606.1"/>
</dbReference>
<evidence type="ECO:0000313" key="15">
    <source>
        <dbReference type="Proteomes" id="UP000188145"/>
    </source>
</evidence>
<dbReference type="CDD" id="cd06225">
    <property type="entry name" value="HAMP"/>
    <property type="match status" value="1"/>
</dbReference>
<dbReference type="SMART" id="SM00387">
    <property type="entry name" value="HATPase_c"/>
    <property type="match status" value="1"/>
</dbReference>